<accession>A0AAV5TNN0</accession>
<dbReference type="GO" id="GO:0005634">
    <property type="term" value="C:nucleus"/>
    <property type="evidence" value="ECO:0007669"/>
    <property type="project" value="UniProtKB-SubCell"/>
</dbReference>
<dbReference type="CDD" id="cd00084">
    <property type="entry name" value="HMG-box_SF"/>
    <property type="match status" value="2"/>
</dbReference>
<dbReference type="Proteomes" id="UP001432027">
    <property type="component" value="Unassembled WGS sequence"/>
</dbReference>
<comment type="caution">
    <text evidence="7">The sequence shown here is derived from an EMBL/GenBank/DDBJ whole genome shotgun (WGS) entry which is preliminary data.</text>
</comment>
<feature type="domain" description="HMG box" evidence="6">
    <location>
        <begin position="131"/>
        <end position="199"/>
    </location>
</feature>
<dbReference type="InterPro" id="IPR009071">
    <property type="entry name" value="HMG_box_dom"/>
</dbReference>
<dbReference type="AlphaFoldDB" id="A0AAV5TNN0"/>
<dbReference type="PANTHER" id="PTHR46261:SF18">
    <property type="entry name" value="DNA-BINDING PROTEIN MNB1B"/>
    <property type="match status" value="1"/>
</dbReference>
<evidence type="ECO:0000313" key="7">
    <source>
        <dbReference type="EMBL" id="GMS95995.1"/>
    </source>
</evidence>
<feature type="non-terminal residue" evidence="7">
    <location>
        <position position="1"/>
    </location>
</feature>
<feature type="compositionally biased region" description="Basic and acidic residues" evidence="5">
    <location>
        <begin position="120"/>
        <end position="129"/>
    </location>
</feature>
<name>A0AAV5TNN0_9BILA</name>
<evidence type="ECO:0000256" key="4">
    <source>
        <dbReference type="PROSITE-ProRule" id="PRU00267"/>
    </source>
</evidence>
<organism evidence="7 8">
    <name type="scientific">Pristionchus entomophagus</name>
    <dbReference type="NCBI Taxonomy" id="358040"/>
    <lineage>
        <taxon>Eukaryota</taxon>
        <taxon>Metazoa</taxon>
        <taxon>Ecdysozoa</taxon>
        <taxon>Nematoda</taxon>
        <taxon>Chromadorea</taxon>
        <taxon>Rhabditida</taxon>
        <taxon>Rhabditina</taxon>
        <taxon>Diplogasteromorpha</taxon>
        <taxon>Diplogasteroidea</taxon>
        <taxon>Neodiplogasteridae</taxon>
        <taxon>Pristionchus</taxon>
    </lineage>
</organism>
<dbReference type="Gene3D" id="1.10.30.10">
    <property type="entry name" value="High mobility group box domain"/>
    <property type="match status" value="2"/>
</dbReference>
<evidence type="ECO:0000256" key="3">
    <source>
        <dbReference type="ARBA" id="ARBA00023242"/>
    </source>
</evidence>
<dbReference type="SUPFAM" id="SSF47095">
    <property type="entry name" value="HMG-box"/>
    <property type="match status" value="2"/>
</dbReference>
<sequence>RKMLKSFSAITLATRGASLSTGKPIIAVPKIGSFSLYLKESAAKYTNLNKESFGAFGKETAAKWKGLSDNEKQSYAKRAQEINDKAIAAFLKKPESEQKKLEAEAREAKEKLAKKREKRERRENWEKTGHPKRPLSAYMLFMKEKLSQGAKVANKEEAAARVKAMAEEWRGLSDSAKAKYVKVADADAAEYKIDVAKWENAIAAKEKSVSPMKSFPSKKTAM</sequence>
<feature type="region of interest" description="Disordered" evidence="5">
    <location>
        <begin position="98"/>
        <end position="131"/>
    </location>
</feature>
<protein>
    <recommendedName>
        <fullName evidence="6">HMG box domain-containing protein</fullName>
    </recommendedName>
</protein>
<keyword evidence="2 4" id="KW-0238">DNA-binding</keyword>
<evidence type="ECO:0000256" key="1">
    <source>
        <dbReference type="ARBA" id="ARBA00004123"/>
    </source>
</evidence>
<dbReference type="PROSITE" id="PS50118">
    <property type="entry name" value="HMG_BOX_2"/>
    <property type="match status" value="1"/>
</dbReference>
<dbReference type="SMART" id="SM00398">
    <property type="entry name" value="HMG"/>
    <property type="match status" value="2"/>
</dbReference>
<comment type="subcellular location">
    <subcellularLocation>
        <location evidence="1">Nucleus</location>
    </subcellularLocation>
</comment>
<reference evidence="7" key="1">
    <citation type="submission" date="2023-10" db="EMBL/GenBank/DDBJ databases">
        <title>Genome assembly of Pristionchus species.</title>
        <authorList>
            <person name="Yoshida K."/>
            <person name="Sommer R.J."/>
        </authorList>
    </citation>
    <scope>NUCLEOTIDE SEQUENCE</scope>
    <source>
        <strain evidence="7">RS0144</strain>
    </source>
</reference>
<feature type="compositionally biased region" description="Basic and acidic residues" evidence="5">
    <location>
        <begin position="98"/>
        <end position="111"/>
    </location>
</feature>
<gene>
    <name evidence="7" type="ORF">PENTCL1PPCAC_18170</name>
</gene>
<dbReference type="EMBL" id="BTSX01000004">
    <property type="protein sequence ID" value="GMS95995.1"/>
    <property type="molecule type" value="Genomic_DNA"/>
</dbReference>
<evidence type="ECO:0000259" key="6">
    <source>
        <dbReference type="PROSITE" id="PS50118"/>
    </source>
</evidence>
<keyword evidence="3 4" id="KW-0539">Nucleus</keyword>
<dbReference type="Pfam" id="PF00505">
    <property type="entry name" value="HMG_box"/>
    <property type="match status" value="1"/>
</dbReference>
<dbReference type="InterPro" id="IPR036910">
    <property type="entry name" value="HMG_box_dom_sf"/>
</dbReference>
<dbReference type="InterPro" id="IPR031061">
    <property type="entry name" value="HMGB_plant"/>
</dbReference>
<evidence type="ECO:0000256" key="5">
    <source>
        <dbReference type="SAM" id="MobiDB-lite"/>
    </source>
</evidence>
<proteinExistence type="predicted"/>
<dbReference type="GO" id="GO:0003677">
    <property type="term" value="F:DNA binding"/>
    <property type="evidence" value="ECO:0007669"/>
    <property type="project" value="UniProtKB-UniRule"/>
</dbReference>
<evidence type="ECO:0000256" key="2">
    <source>
        <dbReference type="ARBA" id="ARBA00023125"/>
    </source>
</evidence>
<evidence type="ECO:0000313" key="8">
    <source>
        <dbReference type="Proteomes" id="UP001432027"/>
    </source>
</evidence>
<feature type="DNA-binding region" description="HMG box" evidence="4">
    <location>
        <begin position="131"/>
        <end position="199"/>
    </location>
</feature>
<keyword evidence="8" id="KW-1185">Reference proteome</keyword>
<dbReference type="PANTHER" id="PTHR46261">
    <property type="entry name" value="HIGH MOBILITY GROUP B PROTEIN 4-RELATED"/>
    <property type="match status" value="1"/>
</dbReference>